<accession>A0A2N0D8E1</accession>
<protein>
    <recommendedName>
        <fullName evidence="4">Kinesin</fullName>
    </recommendedName>
</protein>
<dbReference type="Proteomes" id="UP000232164">
    <property type="component" value="Unassembled WGS sequence"/>
</dbReference>
<evidence type="ECO:0000256" key="1">
    <source>
        <dbReference type="SAM" id="MobiDB-lite"/>
    </source>
</evidence>
<evidence type="ECO:0000313" key="2">
    <source>
        <dbReference type="EMBL" id="PKA42379.1"/>
    </source>
</evidence>
<feature type="compositionally biased region" description="Low complexity" evidence="1">
    <location>
        <begin position="56"/>
        <end position="71"/>
    </location>
</feature>
<evidence type="ECO:0000313" key="3">
    <source>
        <dbReference type="Proteomes" id="UP000232164"/>
    </source>
</evidence>
<reference evidence="2 3" key="2">
    <citation type="submission" date="2017-12" db="EMBL/GenBank/DDBJ databases">
        <title>Genome sequence of Rhizobium sullae HCNT1 isolated from Sulla coronaria nodules and featuring peculiar denitrification phenotypes.</title>
        <authorList>
            <person name="De Diego-Diaz B."/>
            <person name="Treu L."/>
            <person name="Campanaro S."/>
            <person name="Da Silva Duarte V."/>
            <person name="Basaglia M."/>
            <person name="Favaro L."/>
            <person name="Casella S."/>
            <person name="Squartini A."/>
        </authorList>
    </citation>
    <scope>NUCLEOTIDE SEQUENCE [LARGE SCALE GENOMIC DNA]</scope>
    <source>
        <strain evidence="2 3">HCNT1</strain>
    </source>
</reference>
<feature type="non-terminal residue" evidence="2">
    <location>
        <position position="1"/>
    </location>
</feature>
<dbReference type="RefSeq" id="WP_157814352.1">
    <property type="nucleotide sequence ID" value="NZ_PIQN01000011.1"/>
</dbReference>
<name>A0A2N0D8E1_RHISU</name>
<reference evidence="2 3" key="1">
    <citation type="submission" date="2017-11" db="EMBL/GenBank/DDBJ databases">
        <authorList>
            <person name="Han C.G."/>
        </authorList>
    </citation>
    <scope>NUCLEOTIDE SEQUENCE [LARGE SCALE GENOMIC DNA]</scope>
    <source>
        <strain evidence="2 3">HCNT1</strain>
    </source>
</reference>
<evidence type="ECO:0008006" key="4">
    <source>
        <dbReference type="Google" id="ProtNLM"/>
    </source>
</evidence>
<sequence length="192" mass="21215">VEDGLALRGTITPPAAAAPQRPVPAPATPARQETGGWISDLLRGASRDEAAEEAPARAAAPSAQPAPAQRSADSRNPRHVVESLNSLSVDIARAIDHDASVDLWRRYQRGERDVFTRRLYTLKGQQTFDEIKRKYDREPEFRTAVDRYIADFEKLLADVARSDRDQTITQSYLTSDTGKVYTMLAHAAGRLS</sequence>
<dbReference type="EMBL" id="PIQN01000011">
    <property type="protein sequence ID" value="PKA42379.1"/>
    <property type="molecule type" value="Genomic_DNA"/>
</dbReference>
<organism evidence="2 3">
    <name type="scientific">Rhizobium sullae</name>
    <name type="common">Rhizobium hedysari</name>
    <dbReference type="NCBI Taxonomy" id="50338"/>
    <lineage>
        <taxon>Bacteria</taxon>
        <taxon>Pseudomonadati</taxon>
        <taxon>Pseudomonadota</taxon>
        <taxon>Alphaproteobacteria</taxon>
        <taxon>Hyphomicrobiales</taxon>
        <taxon>Rhizobiaceae</taxon>
        <taxon>Rhizobium/Agrobacterium group</taxon>
        <taxon>Rhizobium</taxon>
    </lineage>
</organism>
<proteinExistence type="predicted"/>
<dbReference type="AlphaFoldDB" id="A0A2N0D8E1"/>
<gene>
    <name evidence="2" type="ORF">CWR43_16230</name>
</gene>
<comment type="caution">
    <text evidence="2">The sequence shown here is derived from an EMBL/GenBank/DDBJ whole genome shotgun (WGS) entry which is preliminary data.</text>
</comment>
<feature type="region of interest" description="Disordered" evidence="1">
    <location>
        <begin position="1"/>
        <end position="78"/>
    </location>
</feature>